<gene>
    <name evidence="2" type="ORF">MCCG_0976</name>
</gene>
<evidence type="ECO:0000256" key="1">
    <source>
        <dbReference type="SAM" id="Coils"/>
    </source>
</evidence>
<reference evidence="2 3" key="1">
    <citation type="submission" date="2013-12" db="EMBL/GenBank/DDBJ databases">
        <authorList>
            <person name="Wang R."/>
            <person name="Li Y."/>
            <person name="Zheng H."/>
            <person name="Xin J."/>
        </authorList>
    </citation>
    <scope>NUCLEOTIDE SEQUENCE [LARGE SCALE GENOMIC DNA]</scope>
    <source>
        <strain evidence="2 3">87001</strain>
    </source>
</reference>
<feature type="coiled-coil region" evidence="1">
    <location>
        <begin position="7"/>
        <end position="34"/>
    </location>
</feature>
<dbReference type="EMBL" id="CP006959">
    <property type="protein sequence ID" value="AJK51891.1"/>
    <property type="molecule type" value="Genomic_DNA"/>
</dbReference>
<sequence length="203" mass="24131">MKSNLTKEELEKEIDQKQKEIEQLKENYNSLLASQTEFDQLVKEYESERKKIRSELAKKIIISSSIEDEIESVNKKNKEIESQIKTVLKKKHTLKQEAEAIYNTIDEIRNKKPYNIDQKTKDSISKIGDIIETMKTWNSESLLHIKPRITDQIRKNDLPLLGDHFEQVKKELEVLKEFSDILENFIKKFNQKYNDKFLEINEE</sequence>
<dbReference type="Proteomes" id="UP000031910">
    <property type="component" value="Chromosome"/>
</dbReference>
<evidence type="ECO:0000313" key="2">
    <source>
        <dbReference type="EMBL" id="AJK51891.1"/>
    </source>
</evidence>
<accession>A0A9N7BQL1</accession>
<feature type="coiled-coil region" evidence="1">
    <location>
        <begin position="63"/>
        <end position="111"/>
    </location>
</feature>
<name>A0A9N7BQL1_MYCCC</name>
<dbReference type="KEGG" id="mcai:MCCG_0976"/>
<proteinExistence type="predicted"/>
<evidence type="ECO:0000313" key="3">
    <source>
        <dbReference type="Proteomes" id="UP000031910"/>
    </source>
</evidence>
<protein>
    <submittedName>
        <fullName evidence="2">Uncharacterized protein</fullName>
    </submittedName>
</protein>
<dbReference type="AlphaFoldDB" id="A0A9N7BQL1"/>
<keyword evidence="3" id="KW-1185">Reference proteome</keyword>
<keyword evidence="1" id="KW-0175">Coiled coil</keyword>
<organism evidence="2 3">
    <name type="scientific">Mycoplasma capricolum subsp. capripneumoniae 87001</name>
    <dbReference type="NCBI Taxonomy" id="1124992"/>
    <lineage>
        <taxon>Bacteria</taxon>
        <taxon>Bacillati</taxon>
        <taxon>Mycoplasmatota</taxon>
        <taxon>Mollicutes</taxon>
        <taxon>Mycoplasmataceae</taxon>
        <taxon>Mycoplasma</taxon>
    </lineage>
</organism>